<accession>A0A0K2BNJ8</accession>
<evidence type="ECO:0000313" key="2">
    <source>
        <dbReference type="EMBL" id="AKZ66615.1"/>
    </source>
</evidence>
<dbReference type="KEGG" id="vg:37619743"/>
<dbReference type="InterPro" id="IPR027351">
    <property type="entry name" value="(+)RNA_virus_helicase_core_dom"/>
</dbReference>
<dbReference type="GeneID" id="37619743"/>
<evidence type="ECO:0000259" key="1">
    <source>
        <dbReference type="PROSITE" id="PS51657"/>
    </source>
</evidence>
<organism evidence="2 3">
    <name type="scientific">Atractylodes mottle virus</name>
    <dbReference type="NCBI Taxonomy" id="1702121"/>
    <lineage>
        <taxon>Viruses</taxon>
        <taxon>Riboviria</taxon>
        <taxon>Orthornavirae</taxon>
        <taxon>Kitrinoviricota</taxon>
        <taxon>Alsuviricetes</taxon>
        <taxon>Tymovirales</taxon>
        <taxon>Betaflexiviridae</taxon>
        <taxon>Quinvirinae</taxon>
        <taxon>Carlavirus</taxon>
        <taxon>Carlavirus atractylodis</taxon>
    </lineage>
</organism>
<evidence type="ECO:0000313" key="3">
    <source>
        <dbReference type="Proteomes" id="UP000240909"/>
    </source>
</evidence>
<dbReference type="Pfam" id="PF01443">
    <property type="entry name" value="Viral_helicase1"/>
    <property type="match status" value="1"/>
</dbReference>
<proteinExistence type="predicted"/>
<feature type="domain" description="(+)RNA virus helicase C-terminal" evidence="1">
    <location>
        <begin position="1"/>
        <end position="231"/>
    </location>
</feature>
<dbReference type="GO" id="GO:0005524">
    <property type="term" value="F:ATP binding"/>
    <property type="evidence" value="ECO:0007669"/>
    <property type="project" value="InterPro"/>
</dbReference>
<name>A0A0K2BNJ8_9VIRU</name>
<dbReference type="PROSITE" id="PS51657">
    <property type="entry name" value="PSRV_HELICASE"/>
    <property type="match status" value="1"/>
</dbReference>
<protein>
    <submittedName>
        <fullName evidence="2">Triple gene block protein 1</fullName>
    </submittedName>
</protein>
<dbReference type="EMBL" id="KR349343">
    <property type="protein sequence ID" value="AKZ66615.1"/>
    <property type="molecule type" value="Genomic_RNA"/>
</dbReference>
<keyword evidence="3" id="KW-1185">Reference proteome</keyword>
<dbReference type="Proteomes" id="UP000240909">
    <property type="component" value="Segment"/>
</dbReference>
<sequence length="231" mass="25944">MDVLLRVVGKYRFTRLNSSLRQPIVFHCVPGAGKSTCIRELINLDSRFSAYTLGIPDRPNLQGIGIKQFEGQCEQGKLCILDEYTLGPFEPNLFFAVFGDPIQHKPSLSLRADFICCESRRFGRCTAQLLRTLGFEIQAEGDDVVNLGKVYGSDLTSVILYYEPEVGCILRAHNLRAFNPEEVVGQTFECVTFITGKTVLPIEERELAYQCLTRHSKELHVLTPDATYSAT</sequence>
<dbReference type="OrthoDB" id="16070at10239"/>
<reference evidence="2 3" key="1">
    <citation type="journal article" date="2015" name="Arch. Virol.">
        <title>Nucleotide sequence and genome organization of atractylodes mottle virus, a new member of the genus Carlavirus.</title>
        <authorList>
            <person name="Zhao F."/>
            <person name="Igori D."/>
            <person name="Lim S."/>
            <person name="Yoo R.H."/>
            <person name="Lee S.H."/>
            <person name="Moon J.S."/>
        </authorList>
    </citation>
    <scope>NUCLEOTIDE SEQUENCE [LARGE SCALE GENOMIC DNA]</scope>
    <source>
        <strain evidence="2">SK</strain>
    </source>
</reference>
<dbReference type="RefSeq" id="YP_009508318.1">
    <property type="nucleotide sequence ID" value="NC_038966.1"/>
</dbReference>